<gene>
    <name evidence="1" type="ORF">TCM_042122</name>
</gene>
<dbReference type="Gramene" id="EOY34442">
    <property type="protein sequence ID" value="EOY34442"/>
    <property type="gene ID" value="TCM_042122"/>
</dbReference>
<keyword evidence="2" id="KW-1185">Reference proteome</keyword>
<dbReference type="EMBL" id="CM001887">
    <property type="protein sequence ID" value="EOY34442.1"/>
    <property type="molecule type" value="Genomic_DNA"/>
</dbReference>
<evidence type="ECO:0000313" key="1">
    <source>
        <dbReference type="EMBL" id="EOY34442.1"/>
    </source>
</evidence>
<dbReference type="AlphaFoldDB" id="A0A061GYT1"/>
<dbReference type="InParanoid" id="A0A061GYT1"/>
<name>A0A061GYT1_THECC</name>
<dbReference type="HOGENOM" id="CLU_2445257_0_0_1"/>
<proteinExistence type="predicted"/>
<protein>
    <submittedName>
        <fullName evidence="1">Uncharacterized protein</fullName>
    </submittedName>
</protein>
<evidence type="ECO:0000313" key="2">
    <source>
        <dbReference type="Proteomes" id="UP000026915"/>
    </source>
</evidence>
<accession>A0A061GYT1</accession>
<sequence length="90" mass="10218">MVPGPFQDSVSKGFSACTFVYHDKQVWQQRTKSPDASQAEKPLCLTSAGVASSKLLAIKRYEHVDYRQILSSFLSDNFFLHGKIRFIYAK</sequence>
<organism evidence="1 2">
    <name type="scientific">Theobroma cacao</name>
    <name type="common">Cacao</name>
    <name type="synonym">Cocoa</name>
    <dbReference type="NCBI Taxonomy" id="3641"/>
    <lineage>
        <taxon>Eukaryota</taxon>
        <taxon>Viridiplantae</taxon>
        <taxon>Streptophyta</taxon>
        <taxon>Embryophyta</taxon>
        <taxon>Tracheophyta</taxon>
        <taxon>Spermatophyta</taxon>
        <taxon>Magnoliopsida</taxon>
        <taxon>eudicotyledons</taxon>
        <taxon>Gunneridae</taxon>
        <taxon>Pentapetalae</taxon>
        <taxon>rosids</taxon>
        <taxon>malvids</taxon>
        <taxon>Malvales</taxon>
        <taxon>Malvaceae</taxon>
        <taxon>Byttnerioideae</taxon>
        <taxon>Theobroma</taxon>
    </lineage>
</organism>
<reference evidence="1 2" key="1">
    <citation type="journal article" date="2013" name="Genome Biol.">
        <title>The genome sequence of the most widely cultivated cacao type and its use to identify candidate genes regulating pod color.</title>
        <authorList>
            <person name="Motamayor J.C."/>
            <person name="Mockaitis K."/>
            <person name="Schmutz J."/>
            <person name="Haiminen N."/>
            <person name="Iii D.L."/>
            <person name="Cornejo O."/>
            <person name="Findley S.D."/>
            <person name="Zheng P."/>
            <person name="Utro F."/>
            <person name="Royaert S."/>
            <person name="Saski C."/>
            <person name="Jenkins J."/>
            <person name="Podicheti R."/>
            <person name="Zhao M."/>
            <person name="Scheffler B.E."/>
            <person name="Stack J.C."/>
            <person name="Feltus F.A."/>
            <person name="Mustiga G.M."/>
            <person name="Amores F."/>
            <person name="Phillips W."/>
            <person name="Marelli J.P."/>
            <person name="May G.D."/>
            <person name="Shapiro H."/>
            <person name="Ma J."/>
            <person name="Bustamante C.D."/>
            <person name="Schnell R.J."/>
            <person name="Main D."/>
            <person name="Gilbert D."/>
            <person name="Parida L."/>
            <person name="Kuhn D.N."/>
        </authorList>
    </citation>
    <scope>NUCLEOTIDE SEQUENCE [LARGE SCALE GENOMIC DNA]</scope>
    <source>
        <strain evidence="2">cv. Matina 1-6</strain>
    </source>
</reference>
<dbReference type="Proteomes" id="UP000026915">
    <property type="component" value="Chromosome 9"/>
</dbReference>